<evidence type="ECO:0000313" key="2">
    <source>
        <dbReference type="Proteomes" id="UP001302274"/>
    </source>
</evidence>
<sequence>MVYGLRLTLITLMIVMVSCGQKINKRSSAYSEAEISYLLIEQKCVGDHSEPEPVSVEIANTYNELQKTNAFIFYNMPVRLYDYKTPLIINLDDMEKKLIDIKASITLATAENLGNTAEDLFYLYQNAMRFEGQKCSFPLMTKKKFQDVRPYLEMSDFCIEKNGDGLCSSETIVNLTPAESKFVEEKVIKLCKAFDSSDVNCQAQYIIKKQNRTIPALVSLYQKKFQTERYDRLFSLRDSHLKFQCQNNEDVTTMTLKVYSQHLDVYSISVLTRFVSDTWSRGNFRLAIDIVDHPGSDVVEILPSTTGVSYVPDNNNRKVFLSSIVDFETQKKVLAHEFGHVLGFPDCYTEFFDNQNKDLVYYEISKENTNLMCSLKPGVIVPDDYLSQLAQKSCLFN</sequence>
<dbReference type="EMBL" id="JAYGJQ010000002">
    <property type="protein sequence ID" value="MEA9357076.1"/>
    <property type="molecule type" value="Genomic_DNA"/>
</dbReference>
<comment type="caution">
    <text evidence="1">The sequence shown here is derived from an EMBL/GenBank/DDBJ whole genome shotgun (WGS) entry which is preliminary data.</text>
</comment>
<reference evidence="1 2" key="1">
    <citation type="submission" date="2023-11" db="EMBL/GenBank/DDBJ databases">
        <title>A Novel Polar Bacteriovorax (B. antarcticus) Isolated from the Biocrust in Antarctica.</title>
        <authorList>
            <person name="Mun W."/>
            <person name="Choi S.Y."/>
            <person name="Mitchell R.J."/>
        </authorList>
    </citation>
    <scope>NUCLEOTIDE SEQUENCE [LARGE SCALE GENOMIC DNA]</scope>
    <source>
        <strain evidence="1 2">PP10</strain>
    </source>
</reference>
<dbReference type="Proteomes" id="UP001302274">
    <property type="component" value="Unassembled WGS sequence"/>
</dbReference>
<dbReference type="PROSITE" id="PS51257">
    <property type="entry name" value="PROKAR_LIPOPROTEIN"/>
    <property type="match status" value="1"/>
</dbReference>
<organism evidence="1 2">
    <name type="scientific">Bacteriovorax antarcticus</name>
    <dbReference type="NCBI Taxonomy" id="3088717"/>
    <lineage>
        <taxon>Bacteria</taxon>
        <taxon>Pseudomonadati</taxon>
        <taxon>Bdellovibrionota</taxon>
        <taxon>Bacteriovoracia</taxon>
        <taxon>Bacteriovoracales</taxon>
        <taxon>Bacteriovoracaceae</taxon>
        <taxon>Bacteriovorax</taxon>
    </lineage>
</organism>
<name>A0ABU5VVT7_9BACT</name>
<evidence type="ECO:0000313" key="1">
    <source>
        <dbReference type="EMBL" id="MEA9357076.1"/>
    </source>
</evidence>
<proteinExistence type="predicted"/>
<accession>A0ABU5VVT7</accession>
<dbReference type="SUPFAM" id="SSF55486">
    <property type="entry name" value="Metalloproteases ('zincins'), catalytic domain"/>
    <property type="match status" value="1"/>
</dbReference>
<protein>
    <submittedName>
        <fullName evidence="1">Uncharacterized protein</fullName>
    </submittedName>
</protein>
<gene>
    <name evidence="1" type="ORF">SHI21_12700</name>
</gene>
<dbReference type="RefSeq" id="WP_323576970.1">
    <property type="nucleotide sequence ID" value="NZ_JAYGJQ010000002.1"/>
</dbReference>
<keyword evidence="2" id="KW-1185">Reference proteome</keyword>